<dbReference type="AlphaFoldDB" id="A4B9J0"/>
<dbReference type="STRING" id="314283.MED297_20427"/>
<evidence type="ECO:0000313" key="2">
    <source>
        <dbReference type="Proteomes" id="UP000005953"/>
    </source>
</evidence>
<dbReference type="InterPro" id="IPR023214">
    <property type="entry name" value="HAD_sf"/>
</dbReference>
<dbReference type="Pfam" id="PF00702">
    <property type="entry name" value="Hydrolase"/>
    <property type="match status" value="1"/>
</dbReference>
<dbReference type="SUPFAM" id="SSF56784">
    <property type="entry name" value="HAD-like"/>
    <property type="match status" value="1"/>
</dbReference>
<proteinExistence type="predicted"/>
<dbReference type="NCBIfam" id="TIGR01549">
    <property type="entry name" value="HAD-SF-IA-v1"/>
    <property type="match status" value="1"/>
</dbReference>
<comment type="caution">
    <text evidence="1">The sequence shown here is derived from an EMBL/GenBank/DDBJ whole genome shotgun (WGS) entry which is preliminary data.</text>
</comment>
<organism evidence="1 2">
    <name type="scientific">Reinekea blandensis MED297</name>
    <dbReference type="NCBI Taxonomy" id="314283"/>
    <lineage>
        <taxon>Bacteria</taxon>
        <taxon>Pseudomonadati</taxon>
        <taxon>Pseudomonadota</taxon>
        <taxon>Gammaproteobacteria</taxon>
        <taxon>Oceanospirillales</taxon>
        <taxon>Saccharospirillaceae</taxon>
        <taxon>Reinekea</taxon>
    </lineage>
</organism>
<gene>
    <name evidence="1" type="ORF">MED297_20427</name>
</gene>
<reference evidence="1 2" key="1">
    <citation type="submission" date="2006-02" db="EMBL/GenBank/DDBJ databases">
        <authorList>
            <person name="Pinhassi J."/>
            <person name="Pedros-Alio C."/>
            <person name="Ferriera S."/>
            <person name="Johnson J."/>
            <person name="Kravitz S."/>
            <person name="Halpern A."/>
            <person name="Remington K."/>
            <person name="Beeson K."/>
            <person name="Tran B."/>
            <person name="Rogers Y.-H."/>
            <person name="Friedman R."/>
            <person name="Venter J.C."/>
        </authorList>
    </citation>
    <scope>NUCLEOTIDE SEQUENCE [LARGE SCALE GENOMIC DNA]</scope>
    <source>
        <strain evidence="1 2">MED297</strain>
    </source>
</reference>
<sequence length="206" mass="22961">MIKAVITDFDGVLRHWTRDKTGAVEAHCKLSPGTLSAICFQKDLLEPAIRGTCTKDVWFEQAHERLKTRYGQGIADNYLEAWKTERYRIDHDLLARYRELFPEANLVLATNATSGLPAELNDADLSMAFSAMFNSSAMGVIKPERQYFQAVLMSLGLTAREVVFIDDSSTNVQAAAELGIPTVHYRSQTQVVNDLTDLALQSCLTT</sequence>
<accession>A4B9J0</accession>
<dbReference type="Proteomes" id="UP000005953">
    <property type="component" value="Unassembled WGS sequence"/>
</dbReference>
<dbReference type="Gene3D" id="3.40.50.1000">
    <property type="entry name" value="HAD superfamily/HAD-like"/>
    <property type="match status" value="1"/>
</dbReference>
<dbReference type="SFLD" id="SFLDG01129">
    <property type="entry name" value="C1.5:_HAD__Beta-PGM__Phosphata"/>
    <property type="match status" value="1"/>
</dbReference>
<dbReference type="SFLD" id="SFLDS00003">
    <property type="entry name" value="Haloacid_Dehalogenase"/>
    <property type="match status" value="1"/>
</dbReference>
<keyword evidence="2" id="KW-1185">Reference proteome</keyword>
<dbReference type="HOGENOM" id="CLU_045011_9_4_6"/>
<evidence type="ECO:0000313" key="1">
    <source>
        <dbReference type="EMBL" id="EAR11291.1"/>
    </source>
</evidence>
<name>A4B9J0_9GAMM</name>
<dbReference type="PANTHER" id="PTHR43611">
    <property type="entry name" value="ALPHA-D-GLUCOSE 1-PHOSPHATE PHOSPHATASE"/>
    <property type="match status" value="1"/>
</dbReference>
<dbReference type="PANTHER" id="PTHR43611:SF3">
    <property type="entry name" value="FLAVIN MONONUCLEOTIDE HYDROLASE 1, CHLOROPLATIC"/>
    <property type="match status" value="1"/>
</dbReference>
<protein>
    <submittedName>
        <fullName evidence="1">Uncharacterized protein</fullName>
    </submittedName>
</protein>
<dbReference type="InterPro" id="IPR036412">
    <property type="entry name" value="HAD-like_sf"/>
</dbReference>
<dbReference type="EMBL" id="AAOE01000001">
    <property type="protein sequence ID" value="EAR11291.1"/>
    <property type="molecule type" value="Genomic_DNA"/>
</dbReference>
<dbReference type="InterPro" id="IPR006439">
    <property type="entry name" value="HAD-SF_hydro_IA"/>
</dbReference>
<dbReference type="PRINTS" id="PR00413">
    <property type="entry name" value="HADHALOGNASE"/>
</dbReference>
<dbReference type="RefSeq" id="WP_008044839.1">
    <property type="nucleotide sequence ID" value="NZ_CH724151.1"/>
</dbReference>
<dbReference type="NCBIfam" id="TIGR01509">
    <property type="entry name" value="HAD-SF-IA-v3"/>
    <property type="match status" value="1"/>
</dbReference>
<dbReference type="OrthoDB" id="367448at2"/>